<accession>A0A1G7ZHK1</accession>
<keyword evidence="1" id="KW-0732">Signal</keyword>
<gene>
    <name evidence="2" type="ORF">SAMN05660652_01177</name>
</gene>
<protein>
    <recommendedName>
        <fullName evidence="4">Lipoprotein</fullName>
    </recommendedName>
</protein>
<dbReference type="EMBL" id="FNCY01000003">
    <property type="protein sequence ID" value="SDH08203.1"/>
    <property type="molecule type" value="Genomic_DNA"/>
</dbReference>
<keyword evidence="3" id="KW-1185">Reference proteome</keyword>
<sequence>MKSGSWLLALACLGMTLSAPSWAGPHAHVGVVIGPGAFWGPPPPYYAPYPYPYYVPAPVVVQTTPPVYVQQPEPVAPAAAAAPAASGYWYYCAASKSYYPYVKECPVGWQRVSPQPPAPQ</sequence>
<evidence type="ECO:0000256" key="1">
    <source>
        <dbReference type="SAM" id="SignalP"/>
    </source>
</evidence>
<evidence type="ECO:0008006" key="4">
    <source>
        <dbReference type="Google" id="ProtNLM"/>
    </source>
</evidence>
<dbReference type="STRING" id="83767.SAMN05660652_01177"/>
<dbReference type="AlphaFoldDB" id="A0A1G7ZHK1"/>
<feature type="chain" id="PRO_5011466625" description="Lipoprotein" evidence="1">
    <location>
        <begin position="24"/>
        <end position="120"/>
    </location>
</feature>
<dbReference type="RefSeq" id="WP_218122643.1">
    <property type="nucleotide sequence ID" value="NZ_FNCY01000003.1"/>
</dbReference>
<name>A0A1G7ZHK1_9RHOO</name>
<proteinExistence type="predicted"/>
<evidence type="ECO:0000313" key="3">
    <source>
        <dbReference type="Proteomes" id="UP000198607"/>
    </source>
</evidence>
<dbReference type="Proteomes" id="UP000198607">
    <property type="component" value="Unassembled WGS sequence"/>
</dbReference>
<reference evidence="2 3" key="1">
    <citation type="submission" date="2016-10" db="EMBL/GenBank/DDBJ databases">
        <authorList>
            <person name="de Groot N.N."/>
        </authorList>
    </citation>
    <scope>NUCLEOTIDE SEQUENCE [LARGE SCALE GENOMIC DNA]</scope>
    <source>
        <strain evidence="2 3">DSM 5885</strain>
    </source>
</reference>
<organism evidence="2 3">
    <name type="scientific">Propionivibrio dicarboxylicus</name>
    <dbReference type="NCBI Taxonomy" id="83767"/>
    <lineage>
        <taxon>Bacteria</taxon>
        <taxon>Pseudomonadati</taxon>
        <taxon>Pseudomonadota</taxon>
        <taxon>Betaproteobacteria</taxon>
        <taxon>Rhodocyclales</taxon>
        <taxon>Rhodocyclaceae</taxon>
        <taxon>Propionivibrio</taxon>
    </lineage>
</organism>
<feature type="signal peptide" evidence="1">
    <location>
        <begin position="1"/>
        <end position="23"/>
    </location>
</feature>
<evidence type="ECO:0000313" key="2">
    <source>
        <dbReference type="EMBL" id="SDH08203.1"/>
    </source>
</evidence>